<dbReference type="Pfam" id="PF03178">
    <property type="entry name" value="CPSF_A"/>
    <property type="match status" value="1"/>
</dbReference>
<dbReference type="GO" id="GO:0005681">
    <property type="term" value="C:spliceosomal complex"/>
    <property type="evidence" value="ECO:0007669"/>
    <property type="project" value="UniProtKB-KW"/>
</dbReference>
<comment type="similarity">
    <text evidence="6">Belongs to the RSE1 family.</text>
</comment>
<feature type="domain" description="RSE1/DDB1/CPSF1 second beta-propeller" evidence="10">
    <location>
        <begin position="474"/>
        <end position="792"/>
    </location>
</feature>
<comment type="subcellular location">
    <subcellularLocation>
        <location evidence="1">Nucleus</location>
    </subcellularLocation>
</comment>
<dbReference type="FunFam" id="2.130.10.10:FF:001143">
    <property type="entry name" value="Pre-mRNA-splicing factor rse-1, putative"/>
    <property type="match status" value="1"/>
</dbReference>
<evidence type="ECO:0000256" key="6">
    <source>
        <dbReference type="ARBA" id="ARBA00038266"/>
    </source>
</evidence>
<feature type="domain" description="RSE1/DDB1/CPSF1 first beta-propeller" evidence="9">
    <location>
        <begin position="35"/>
        <end position="387"/>
    </location>
</feature>
<dbReference type="GO" id="GO:0006397">
    <property type="term" value="P:mRNA processing"/>
    <property type="evidence" value="ECO:0007669"/>
    <property type="project" value="UniProtKB-KW"/>
</dbReference>
<feature type="compositionally biased region" description="Basic and acidic residues" evidence="7">
    <location>
        <begin position="857"/>
        <end position="867"/>
    </location>
</feature>
<evidence type="ECO:0000313" key="11">
    <source>
        <dbReference type="EMBL" id="TKA24494.1"/>
    </source>
</evidence>
<dbReference type="Proteomes" id="UP000308549">
    <property type="component" value="Unassembled WGS sequence"/>
</dbReference>
<protein>
    <recommendedName>
        <fullName evidence="13">Pre-mRNA-splicing factor RSE1</fullName>
    </recommendedName>
</protein>
<organism evidence="11 12">
    <name type="scientific">Salinomyces thailandicus</name>
    <dbReference type="NCBI Taxonomy" id="706561"/>
    <lineage>
        <taxon>Eukaryota</taxon>
        <taxon>Fungi</taxon>
        <taxon>Dikarya</taxon>
        <taxon>Ascomycota</taxon>
        <taxon>Pezizomycotina</taxon>
        <taxon>Dothideomycetes</taxon>
        <taxon>Dothideomycetidae</taxon>
        <taxon>Mycosphaerellales</taxon>
        <taxon>Teratosphaeriaceae</taxon>
        <taxon>Salinomyces</taxon>
    </lineage>
</organism>
<dbReference type="AlphaFoldDB" id="A0A4U0TQY5"/>
<feature type="region of interest" description="Disordered" evidence="7">
    <location>
        <begin position="851"/>
        <end position="875"/>
    </location>
</feature>
<dbReference type="InterPro" id="IPR018846">
    <property type="entry name" value="Beta-prop_RSE1/DDB1/CPSF1_1st"/>
</dbReference>
<keyword evidence="4" id="KW-0508">mRNA splicing</keyword>
<evidence type="ECO:0008006" key="13">
    <source>
        <dbReference type="Google" id="ProtNLM"/>
    </source>
</evidence>
<evidence type="ECO:0000256" key="1">
    <source>
        <dbReference type="ARBA" id="ARBA00004123"/>
    </source>
</evidence>
<dbReference type="EMBL" id="NAJL01000043">
    <property type="protein sequence ID" value="TKA24494.1"/>
    <property type="molecule type" value="Genomic_DNA"/>
</dbReference>
<evidence type="ECO:0000259" key="9">
    <source>
        <dbReference type="Pfam" id="PF10433"/>
    </source>
</evidence>
<evidence type="ECO:0000256" key="5">
    <source>
        <dbReference type="ARBA" id="ARBA00023242"/>
    </source>
</evidence>
<dbReference type="InterPro" id="IPR015943">
    <property type="entry name" value="WD40/YVTN_repeat-like_dom_sf"/>
</dbReference>
<dbReference type="OrthoDB" id="436637at2759"/>
<dbReference type="GO" id="GO:0003676">
    <property type="term" value="F:nucleic acid binding"/>
    <property type="evidence" value="ECO:0007669"/>
    <property type="project" value="InterPro"/>
</dbReference>
<feature type="domain" description="RSE1/DDB1/CPSF1 C-terminal" evidence="8">
    <location>
        <begin position="891"/>
        <end position="1221"/>
    </location>
</feature>
<evidence type="ECO:0000259" key="10">
    <source>
        <dbReference type="Pfam" id="PF23726"/>
    </source>
</evidence>
<keyword evidence="2" id="KW-0507">mRNA processing</keyword>
<keyword evidence="12" id="KW-1185">Reference proteome</keyword>
<evidence type="ECO:0000256" key="7">
    <source>
        <dbReference type="SAM" id="MobiDB-lite"/>
    </source>
</evidence>
<dbReference type="GO" id="GO:0008380">
    <property type="term" value="P:RNA splicing"/>
    <property type="evidence" value="ECO:0007669"/>
    <property type="project" value="UniProtKB-KW"/>
</dbReference>
<accession>A0A4U0TQY5</accession>
<name>A0A4U0TQY5_9PEZI</name>
<evidence type="ECO:0000313" key="12">
    <source>
        <dbReference type="Proteomes" id="UP000308549"/>
    </source>
</evidence>
<dbReference type="InterPro" id="IPR058543">
    <property type="entry name" value="Beta-prop_RSE1/DDB1/CPSF1_2nd"/>
</dbReference>
<gene>
    <name evidence="11" type="ORF">B0A50_06651</name>
</gene>
<reference evidence="11 12" key="1">
    <citation type="submission" date="2017-03" db="EMBL/GenBank/DDBJ databases">
        <title>Genomes of endolithic fungi from Antarctica.</title>
        <authorList>
            <person name="Coleine C."/>
            <person name="Masonjones S."/>
            <person name="Stajich J.E."/>
        </authorList>
    </citation>
    <scope>NUCLEOTIDE SEQUENCE [LARGE SCALE GENOMIC DNA]</scope>
    <source>
        <strain evidence="11 12">CCFEE 6315</strain>
    </source>
</reference>
<evidence type="ECO:0000259" key="8">
    <source>
        <dbReference type="Pfam" id="PF03178"/>
    </source>
</evidence>
<dbReference type="PANTHER" id="PTHR10644">
    <property type="entry name" value="DNA REPAIR/RNA PROCESSING CPSF FAMILY"/>
    <property type="match status" value="1"/>
</dbReference>
<evidence type="ECO:0000256" key="4">
    <source>
        <dbReference type="ARBA" id="ARBA00023187"/>
    </source>
</evidence>
<dbReference type="Gene3D" id="2.130.10.10">
    <property type="entry name" value="YVTN repeat-like/Quinoprotein amine dehydrogenase"/>
    <property type="match status" value="3"/>
</dbReference>
<keyword evidence="3" id="KW-0747">Spliceosome</keyword>
<evidence type="ECO:0000256" key="3">
    <source>
        <dbReference type="ARBA" id="ARBA00022728"/>
    </source>
</evidence>
<dbReference type="Pfam" id="PF23726">
    <property type="entry name" value="Beta-prop_RSE1_2nd"/>
    <property type="match status" value="1"/>
</dbReference>
<dbReference type="InterPro" id="IPR004871">
    <property type="entry name" value="RSE1/DDB1/CPSF1_C"/>
</dbReference>
<dbReference type="InterPro" id="IPR050358">
    <property type="entry name" value="RSE1/DDB1/CFT1"/>
</dbReference>
<keyword evidence="5" id="KW-0539">Nucleus</keyword>
<comment type="caution">
    <text evidence="11">The sequence shown here is derived from an EMBL/GenBank/DDBJ whole genome shotgun (WGS) entry which is preliminary data.</text>
</comment>
<dbReference type="Pfam" id="PF10433">
    <property type="entry name" value="Beta-prop_RSE1_1st"/>
    <property type="match status" value="1"/>
</dbReference>
<evidence type="ECO:0000256" key="2">
    <source>
        <dbReference type="ARBA" id="ARBA00022664"/>
    </source>
</evidence>
<sequence length="1255" mass="137050">MAHVQQTQSFYSLTLEAPSAPIAAVTCNAIPGLKSQDQQIFEARGQRLYLHRITENEDRTEVKVSTVLEQNVFGVIRGVTAFRIPGTATDQLVVASDSGRMAMFNYDADHNTLKQVHLETFGKSGIRRTVPGQYLVSDPRGRCLLLASTEKNKVVYMVNRQPDSSVRISSPHEANQWASLCFGVCALDTGWEHPVFAALEVDYAEADADSSGAEYERREKHLVYYTVDLGLNHVVKSWSDIVDYSANKVFAVPGGQDGPSGVVVCAEGRIYYCHDKSAPLSIPIPRRSGPTEDPQRTRIIVSGCLHLSKARHEFFFLLQTEDGDVFKLTLDIEEDAQGRKTSPPSGMNLKYYETFPVGKALLLIRKGYIFVAAEHGDSKLYHVNDLAEDLEFEPWNNFSSDSVSADPADPYTPTYFTPRGLVFTSLAVSRPSLHPLMKTKVENLTGEDAPQIYALQGTGNRSLFKTIRHGLEVSEIVSSPLGNIPFDNLWSLKHRASDEFHAYLLLSSTYGDKTIVLSIGDEVETMEESPFMTNRATVSAQTMGDATLVQVHARGVLSILESGALNEWPAPAHRTIVAASANKRQLLLGLSSSELAFFYMSEDGVLQQLEEMPEMSGKITAVGVAATPRGQKQAKFGVVGCDDCTIRVLSIDTDTPLEAKSVQALSDVPTSIEVVQMRDPQANTTIDYVHIGLASGLYLRATIDEVTGELGEVRTKFLGARPIRLFPVQVQSEQAVLACSSRSWLGYNHPQTSLYTLTPLVADQLEAARPFVSEHLRGMCAVQGQNLLIFSVEGVEGRLSSKAVPLQYTPRAMSRNPWYPLWYVVESEGNTLSRATKRQLIAAAKTKAEGQNGMKVETGEKNGVKTEAEDDAEAEELERHLGLSRAPGHWASCIQVIDPLATAAVSTIELTENEAALCTTVVAFESKEWEVYLAVGTGQHLKPGEPVTGDAPKGFVHIYRLSEEGRRMELTPFPTPIYALHPFVGRLAIGVGNELFIYDLGIKSLLRKTRGTVVPNLLTNITSQGHRLVCADVSESLTYVVYKPAPINRLLPFADDTVNRWTTALALLDYETCAAADKFGNLFVLRCPPQASSEADAPGLLPATAAAASSSSTSNRAGYLGGTAHRLDLRAHLATPDIATSLTRASLQPGGGDSLIVSSLHGTLSLLVPLPSRSDAEFFSQLESLLRLENPGVAGREHLGFRSAYVPVKGVVDGDLCEWFMGLKYDAKAKVAGELERESREVGRKISEARGRVAF</sequence>
<proteinExistence type="inferred from homology"/>